<protein>
    <submittedName>
        <fullName evidence="2">Uncharacterized protein</fullName>
    </submittedName>
</protein>
<proteinExistence type="predicted"/>
<dbReference type="Proteomes" id="UP000196710">
    <property type="component" value="Chromosome"/>
</dbReference>
<dbReference type="KEGG" id="amur:ADH66_05905"/>
<evidence type="ECO:0000313" key="3">
    <source>
        <dbReference type="Proteomes" id="UP000196710"/>
    </source>
</evidence>
<evidence type="ECO:0000313" key="2">
    <source>
        <dbReference type="EMBL" id="QQR29522.1"/>
    </source>
</evidence>
<evidence type="ECO:0000313" key="1">
    <source>
        <dbReference type="EMBL" id="ASB40233.1"/>
    </source>
</evidence>
<gene>
    <name evidence="1" type="ORF">ADH66_05905</name>
    <name evidence="2" type="ORF">I5Q82_16000</name>
</gene>
<dbReference type="Proteomes" id="UP000596035">
    <property type="component" value="Chromosome"/>
</dbReference>
<name>A0A1Z2XP60_9FIRM</name>
<accession>A0A1Z2XP60</accession>
<organism evidence="2 4">
    <name type="scientific">Acutalibacter muris</name>
    <dbReference type="NCBI Taxonomy" id="1796620"/>
    <lineage>
        <taxon>Bacteria</taxon>
        <taxon>Bacillati</taxon>
        <taxon>Bacillota</taxon>
        <taxon>Clostridia</taxon>
        <taxon>Eubacteriales</taxon>
        <taxon>Acutalibacteraceae</taxon>
        <taxon>Acutalibacter</taxon>
    </lineage>
</organism>
<evidence type="ECO:0000313" key="4">
    <source>
        <dbReference type="Proteomes" id="UP000596035"/>
    </source>
</evidence>
<sequence>MVAKNEKKAFDLVQDNQRPCGLIVKLEKEILWSEHCGSTPILGHFDHMDIQKVDKWLNFSPRTTAVELYNTGRSIDKNGRPPLDDQSSNALSTYPIKLIFPEPKVMSDLEDKVGFNFSVWRNDLPTLLKEYPCLTVILINLTDEFKGQIPRDPCGNQLMRLANTIKNGQFLSSDTKFFSYDKDLAQNANLCILPSLGYSDYCILLAEKSWSFATQLVEFLHRASFEKHASDGSVVQEKVPILSTDYVIPAYHVCEKSYNNIYHEHTQLSMKIHLRPGVTVLDLKQMVGDNVEVYQMSGSSDCLLEAKSETAFGKLLDIAIANHKKGDDEARKIRNLVISTEVSLRRPIPSIDPPMHSLTAAVKPSNQISNQINELRNVLKTYWQLLDKENRHMRQFNSMWDRVTAIENICRGLHNISLQMIMSPWLEAFSDGLYRFVKQAEKFADGDSRNEKQLYYILERVDDTLETFITEVGSLLADLSRSDCFFMESEHYNHASVSSATALLIAYNSWQNKFVNDVLSENPSNHSRYAFLVRSGGCDSTITKSFFHDLEPEVLSAENGNHQTLKEYIPLVTQMSEMSLFDCSGAVLRMTHECMHYCGERLRKERVNYVIAFSARYFSKHFSDILFNKVNYPEHIIKELKEKFLLEDDCVSASINAAWECGIHQLYVNLDEWINKELQRCYKDDSVRWDEKNYLSENFAQWMLEKLTFLLYPYDSEGETCYYNRFVELLCRTQRIVVRKFYDDCDIAIRKKWPYATYLALDRRQVEEYLQKADSYIKGDILKYIVVSNLSQMFMDPIYRDVKPDLQEGFQGQGLIDILQKVVFDCFSECFADLEACRRLNANLSDYLLAFIFENWDVQDAIPLEAPHSFRIPAILRVCFADDLNSEGTSLKKRAADSLKNALECLVNNGMPRSRNKATELIDHVNSILKQYKLCEWIAEPLENYLRKCDQLYLNDEPTNINMIKYQKAFKQIRLSDCRSSSDIARLFTCLISIGEGTKNGSGI</sequence>
<dbReference type="RefSeq" id="WP_066534423.1">
    <property type="nucleotide sequence ID" value="NZ_CP021422.1"/>
</dbReference>
<reference evidence="2 4" key="3">
    <citation type="submission" date="2020-11" db="EMBL/GenBank/DDBJ databases">
        <title>Closed and high quality bacterial genomes of the OMM12 community.</title>
        <authorList>
            <person name="Marbouty M."/>
            <person name="Lamy-Besnier Q."/>
            <person name="Debarbieux L."/>
            <person name="Koszul R."/>
        </authorList>
    </citation>
    <scope>NUCLEOTIDE SEQUENCE [LARGE SCALE GENOMIC DNA]</scope>
    <source>
        <strain evidence="2 4">KB18</strain>
    </source>
</reference>
<dbReference type="EMBL" id="CP021422">
    <property type="protein sequence ID" value="ASB40233.1"/>
    <property type="molecule type" value="Genomic_DNA"/>
</dbReference>
<reference evidence="1" key="1">
    <citation type="journal article" date="2017" name="Genome Announc.">
        <title>High-Quality Whole-Genome Sequences of the Oligo-Mouse-Microbiota Bacterial Community.</title>
        <authorList>
            <person name="Garzetti D."/>
            <person name="Brugiroux S."/>
            <person name="Bunk B."/>
            <person name="Pukall R."/>
            <person name="McCoy K.D."/>
            <person name="Macpherson A.J."/>
            <person name="Stecher B."/>
        </authorList>
    </citation>
    <scope>NUCLEOTIDE SEQUENCE</scope>
    <source>
        <strain evidence="1">KB18</strain>
    </source>
</reference>
<dbReference type="AlphaFoldDB" id="A0A1Z2XP60"/>
<keyword evidence="3" id="KW-1185">Reference proteome</keyword>
<reference evidence="3" key="2">
    <citation type="submission" date="2017-05" db="EMBL/GenBank/DDBJ databases">
        <title>Improved OligoMM genomes.</title>
        <authorList>
            <person name="Garzetti D."/>
        </authorList>
    </citation>
    <scope>NUCLEOTIDE SEQUENCE [LARGE SCALE GENOMIC DNA]</scope>
    <source>
        <strain evidence="3">KB18</strain>
    </source>
</reference>
<dbReference type="EMBL" id="CP065321">
    <property type="protein sequence ID" value="QQR29522.1"/>
    <property type="molecule type" value="Genomic_DNA"/>
</dbReference>